<evidence type="ECO:0000256" key="10">
    <source>
        <dbReference type="ARBA" id="ARBA00049260"/>
    </source>
</evidence>
<dbReference type="GO" id="GO:0070403">
    <property type="term" value="F:NAD+ binding"/>
    <property type="evidence" value="ECO:0007669"/>
    <property type="project" value="InterPro"/>
</dbReference>
<dbReference type="PROSITE" id="PS51176">
    <property type="entry name" value="PDH_ADH"/>
    <property type="match status" value="1"/>
</dbReference>
<dbReference type="InterPro" id="IPR046826">
    <property type="entry name" value="PDH_N"/>
</dbReference>
<evidence type="ECO:0000313" key="12">
    <source>
        <dbReference type="EMBL" id="QSE76436.1"/>
    </source>
</evidence>
<keyword evidence="7 12" id="KW-0560">Oxidoreductase</keyword>
<evidence type="ECO:0000256" key="9">
    <source>
        <dbReference type="ARBA" id="ARBA00023141"/>
    </source>
</evidence>
<dbReference type="GO" id="GO:0006571">
    <property type="term" value="P:tyrosine biosynthetic process"/>
    <property type="evidence" value="ECO:0007669"/>
    <property type="project" value="UniProtKB-KW"/>
</dbReference>
<dbReference type="RefSeq" id="WP_075526209.1">
    <property type="nucleotide sequence ID" value="NZ_CP070872.1"/>
</dbReference>
<evidence type="ECO:0000256" key="1">
    <source>
        <dbReference type="ARBA" id="ARBA00005067"/>
    </source>
</evidence>
<dbReference type="PANTHER" id="PTHR21363:SF0">
    <property type="entry name" value="PREPHENATE DEHYDROGENASE [NADP(+)]"/>
    <property type="match status" value="1"/>
</dbReference>
<dbReference type="GO" id="GO:0004665">
    <property type="term" value="F:prephenate dehydrogenase (NADP+) activity"/>
    <property type="evidence" value="ECO:0007669"/>
    <property type="project" value="InterPro"/>
</dbReference>
<evidence type="ECO:0000256" key="6">
    <source>
        <dbReference type="ARBA" id="ARBA00022605"/>
    </source>
</evidence>
<keyword evidence="8" id="KW-0520">NAD</keyword>
<evidence type="ECO:0000256" key="8">
    <source>
        <dbReference type="ARBA" id="ARBA00023027"/>
    </source>
</evidence>
<gene>
    <name evidence="12" type="ORF">JW886_08215</name>
</gene>
<dbReference type="SUPFAM" id="SSF51735">
    <property type="entry name" value="NAD(P)-binding Rossmann-fold domains"/>
    <property type="match status" value="1"/>
</dbReference>
<name>A0AA45QRH6_9LACT</name>
<dbReference type="GO" id="GO:0008977">
    <property type="term" value="F:prephenate dehydrogenase (NAD+) activity"/>
    <property type="evidence" value="ECO:0007669"/>
    <property type="project" value="UniProtKB-EC"/>
</dbReference>
<comment type="catalytic activity">
    <reaction evidence="10">
        <text>prephenate + NAD(+) = 3-(4-hydroxyphenyl)pyruvate + CO2 + NADH</text>
        <dbReference type="Rhea" id="RHEA:13869"/>
        <dbReference type="ChEBI" id="CHEBI:16526"/>
        <dbReference type="ChEBI" id="CHEBI:29934"/>
        <dbReference type="ChEBI" id="CHEBI:36242"/>
        <dbReference type="ChEBI" id="CHEBI:57540"/>
        <dbReference type="ChEBI" id="CHEBI:57945"/>
        <dbReference type="EC" id="1.3.1.12"/>
    </reaction>
</comment>
<comment type="similarity">
    <text evidence="2">Belongs to the prephenate/arogenate dehydrogenase family.</text>
</comment>
<dbReference type="Pfam" id="PF02153">
    <property type="entry name" value="PDH_N"/>
    <property type="match status" value="1"/>
</dbReference>
<evidence type="ECO:0000313" key="13">
    <source>
        <dbReference type="Proteomes" id="UP000663608"/>
    </source>
</evidence>
<evidence type="ECO:0000256" key="7">
    <source>
        <dbReference type="ARBA" id="ARBA00023002"/>
    </source>
</evidence>
<protein>
    <recommendedName>
        <fullName evidence="4">Prephenate dehydrogenase</fullName>
        <ecNumber evidence="3">1.3.1.12</ecNumber>
    </recommendedName>
</protein>
<organism evidence="12 13">
    <name type="scientific">Lactococcus taiwanensis</name>
    <dbReference type="NCBI Taxonomy" id="1151742"/>
    <lineage>
        <taxon>Bacteria</taxon>
        <taxon>Bacillati</taxon>
        <taxon>Bacillota</taxon>
        <taxon>Bacilli</taxon>
        <taxon>Lactobacillales</taxon>
        <taxon>Streptococcaceae</taxon>
        <taxon>Lactococcus</taxon>
    </lineage>
</organism>
<dbReference type="FunFam" id="1.10.3660.10:FF:000003">
    <property type="entry name" value="Prephenate dehydrogenase"/>
    <property type="match status" value="1"/>
</dbReference>
<dbReference type="EMBL" id="CP070872">
    <property type="protein sequence ID" value="QSE76436.1"/>
    <property type="molecule type" value="Genomic_DNA"/>
</dbReference>
<comment type="pathway">
    <text evidence="1">Amino-acid biosynthesis; L-tyrosine biosynthesis; (4-hydroxyphenyl)pyruvate from prephenate (NAD(+) route): step 1/1.</text>
</comment>
<dbReference type="KEGG" id="lti:JW886_08215"/>
<dbReference type="InterPro" id="IPR050812">
    <property type="entry name" value="Preph/Arog_dehydrog"/>
</dbReference>
<dbReference type="InterPro" id="IPR003099">
    <property type="entry name" value="Prephen_DH"/>
</dbReference>
<reference evidence="12 13" key="1">
    <citation type="submission" date="2021-02" db="EMBL/GenBank/DDBJ databases">
        <title>Complete genome sequence of Lactococcus lactis strain K_LL004.</title>
        <authorList>
            <person name="Kim H.B."/>
        </authorList>
    </citation>
    <scope>NUCLEOTIDE SEQUENCE [LARGE SCALE GENOMIC DNA]</scope>
    <source>
        <strain evidence="12 13">K_LL004</strain>
    </source>
</reference>
<evidence type="ECO:0000256" key="3">
    <source>
        <dbReference type="ARBA" id="ARBA00012068"/>
    </source>
</evidence>
<dbReference type="InterPro" id="IPR046825">
    <property type="entry name" value="PDH_C"/>
</dbReference>
<dbReference type="NCBIfam" id="NF005105">
    <property type="entry name" value="PRK06545.1-3"/>
    <property type="match status" value="1"/>
</dbReference>
<dbReference type="InterPro" id="IPR008927">
    <property type="entry name" value="6-PGluconate_DH-like_C_sf"/>
</dbReference>
<evidence type="ECO:0000259" key="11">
    <source>
        <dbReference type="PROSITE" id="PS51176"/>
    </source>
</evidence>
<keyword evidence="9" id="KW-0057">Aromatic amino acid biosynthesis</keyword>
<dbReference type="Gene3D" id="1.10.3660.10">
    <property type="entry name" value="6-phosphogluconate dehydrogenase C-terminal like domain"/>
    <property type="match status" value="1"/>
</dbReference>
<sequence length="355" mass="39643">MKKILIIGLGLIGGSIALGIKRAHPHYEIWGYDRPEVQTIALEQTIIDHAAPNLCSAEQADIILIALPLEATLETLRELAELELKEQVLITDTGSTKQSIIQLAQELFESKKIIFVGGHPMAGSHKSGVRAADVHLFENAYYVLTEENVALRDLLKGLGAKFIIVNPKEHDQVTGQVSHFPHVLASSLVLQAEEYAVTHPLVRQLGAGGFRDMTRIAEADSTMWTGILLSNPDVIIERIETFKEQLDALSVKIKAQDEKGLKHFFDEGKSIRQNMEIHRGAIPNFYDLFVAIPDEKGVVLRILALLQDFSITNIKINEENREDTHGQLQISFKTETDLERAYQIIQLATDFEVRA</sequence>
<feature type="domain" description="Prephenate/arogenate dehydrogenase" evidence="11">
    <location>
        <begin position="2"/>
        <end position="283"/>
    </location>
</feature>
<keyword evidence="13" id="KW-1185">Reference proteome</keyword>
<dbReference type="AlphaFoldDB" id="A0AA45QRH6"/>
<keyword evidence="5" id="KW-0827">Tyrosine biosynthesis</keyword>
<dbReference type="EC" id="1.3.1.12" evidence="3"/>
<dbReference type="InterPro" id="IPR036291">
    <property type="entry name" value="NAD(P)-bd_dom_sf"/>
</dbReference>
<dbReference type="PANTHER" id="PTHR21363">
    <property type="entry name" value="PREPHENATE DEHYDROGENASE"/>
    <property type="match status" value="1"/>
</dbReference>
<dbReference type="Proteomes" id="UP000663608">
    <property type="component" value="Chromosome"/>
</dbReference>
<dbReference type="Gene3D" id="3.40.50.720">
    <property type="entry name" value="NAD(P)-binding Rossmann-like Domain"/>
    <property type="match status" value="1"/>
</dbReference>
<dbReference type="FunFam" id="3.40.50.720:FF:000208">
    <property type="entry name" value="Prephenate dehydrogenase"/>
    <property type="match status" value="1"/>
</dbReference>
<evidence type="ECO:0000256" key="4">
    <source>
        <dbReference type="ARBA" id="ARBA00016891"/>
    </source>
</evidence>
<evidence type="ECO:0000256" key="2">
    <source>
        <dbReference type="ARBA" id="ARBA00007964"/>
    </source>
</evidence>
<dbReference type="SUPFAM" id="SSF48179">
    <property type="entry name" value="6-phosphogluconate dehydrogenase C-terminal domain-like"/>
    <property type="match status" value="1"/>
</dbReference>
<keyword evidence="6" id="KW-0028">Amino-acid biosynthesis</keyword>
<proteinExistence type="inferred from homology"/>
<dbReference type="Pfam" id="PF20463">
    <property type="entry name" value="PDH_C"/>
    <property type="match status" value="1"/>
</dbReference>
<accession>A0AA45QRH6</accession>
<evidence type="ECO:0000256" key="5">
    <source>
        <dbReference type="ARBA" id="ARBA00022498"/>
    </source>
</evidence>